<accession>A0A3R6VR50</accession>
<evidence type="ECO:0000313" key="8">
    <source>
        <dbReference type="Proteomes" id="UP000285060"/>
    </source>
</evidence>
<dbReference type="PANTHER" id="PTHR24345:SF91">
    <property type="entry name" value="SERINE_THREONINE-PROTEIN KINASE PLK4"/>
    <property type="match status" value="1"/>
</dbReference>
<evidence type="ECO:0000256" key="1">
    <source>
        <dbReference type="ARBA" id="ARBA00022527"/>
    </source>
</evidence>
<evidence type="ECO:0000256" key="4">
    <source>
        <dbReference type="ARBA" id="ARBA00022777"/>
    </source>
</evidence>
<dbReference type="GO" id="GO:0004674">
    <property type="term" value="F:protein serine/threonine kinase activity"/>
    <property type="evidence" value="ECO:0007669"/>
    <property type="project" value="UniProtKB-KW"/>
</dbReference>
<evidence type="ECO:0000313" key="7">
    <source>
        <dbReference type="EMBL" id="RHY23809.1"/>
    </source>
</evidence>
<gene>
    <name evidence="7" type="ORF">DYB32_009062</name>
</gene>
<dbReference type="GO" id="GO:0005634">
    <property type="term" value="C:nucleus"/>
    <property type="evidence" value="ECO:0007669"/>
    <property type="project" value="TreeGrafter"/>
</dbReference>
<dbReference type="FunFam" id="1.10.510.10:FF:000571">
    <property type="entry name" value="Maternal embryonic leucine zipper kinase"/>
    <property type="match status" value="1"/>
</dbReference>
<dbReference type="GO" id="GO:0005524">
    <property type="term" value="F:ATP binding"/>
    <property type="evidence" value="ECO:0007669"/>
    <property type="project" value="UniProtKB-KW"/>
</dbReference>
<dbReference type="PROSITE" id="PS50011">
    <property type="entry name" value="PROTEIN_KINASE_DOM"/>
    <property type="match status" value="1"/>
</dbReference>
<dbReference type="VEuPathDB" id="FungiDB:H310_09076"/>
<reference evidence="7 8" key="1">
    <citation type="submission" date="2018-08" db="EMBL/GenBank/DDBJ databases">
        <title>Aphanomyces genome sequencing and annotation.</title>
        <authorList>
            <person name="Minardi D."/>
            <person name="Oidtmann B."/>
            <person name="Van Der Giezen M."/>
            <person name="Studholme D.J."/>
        </authorList>
    </citation>
    <scope>NUCLEOTIDE SEQUENCE [LARGE SCALE GENOMIC DNA]</scope>
    <source>
        <strain evidence="7 8">NJM0002</strain>
    </source>
</reference>
<keyword evidence="5" id="KW-0067">ATP-binding</keyword>
<keyword evidence="1" id="KW-0723">Serine/threonine-protein kinase</keyword>
<dbReference type="InterPro" id="IPR011009">
    <property type="entry name" value="Kinase-like_dom_sf"/>
</dbReference>
<proteinExistence type="predicted"/>
<dbReference type="Pfam" id="PF00069">
    <property type="entry name" value="Pkinase"/>
    <property type="match status" value="1"/>
</dbReference>
<protein>
    <recommendedName>
        <fullName evidence="6">Protein kinase domain-containing protein</fullName>
    </recommendedName>
</protein>
<dbReference type="EMBL" id="QUSY01001738">
    <property type="protein sequence ID" value="RHY23809.1"/>
    <property type="molecule type" value="Genomic_DNA"/>
</dbReference>
<feature type="domain" description="Protein kinase" evidence="6">
    <location>
        <begin position="4"/>
        <end position="271"/>
    </location>
</feature>
<dbReference type="InterPro" id="IPR000719">
    <property type="entry name" value="Prot_kinase_dom"/>
</dbReference>
<keyword evidence="4" id="KW-0418">Kinase</keyword>
<comment type="caution">
    <text evidence="7">The sequence shown here is derived from an EMBL/GenBank/DDBJ whole genome shotgun (WGS) entry which is preliminary data.</text>
</comment>
<dbReference type="AlphaFoldDB" id="A0A3R6VR50"/>
<organism evidence="7 8">
    <name type="scientific">Aphanomyces invadans</name>
    <dbReference type="NCBI Taxonomy" id="157072"/>
    <lineage>
        <taxon>Eukaryota</taxon>
        <taxon>Sar</taxon>
        <taxon>Stramenopiles</taxon>
        <taxon>Oomycota</taxon>
        <taxon>Saprolegniomycetes</taxon>
        <taxon>Saprolegniales</taxon>
        <taxon>Verrucalvaceae</taxon>
        <taxon>Aphanomyces</taxon>
    </lineage>
</organism>
<sequence>MENYCVEKTIANALYGQVLLAHDVRTGDLVAIKKMNAAAAATHTVVRDGMSRVPEDIQVEKQVNRLLRHHGAHPHILRMRDDFVQGDDDHMVFDYCARGDLFDVLEHGALSPPLVKRYFRQIASAVTHLHSNGIAHRDLSLENVLLDAKNNCYVCDFGLATSATMPCDETVGKHFYMAPEVVQGCHYDPAQADVWSLGIMLFMLVTGSPMCMKATPRDSRFAYFTKHGLAKLVASWNIKVDPQVIDLLENMLRVNPSDRFTMQQVVSHMYVGGVRVASPKSVSSDAIDATSAVKAKPMSMLRRLFKRRVADVHSLACN</sequence>
<dbReference type="PANTHER" id="PTHR24345">
    <property type="entry name" value="SERINE/THREONINE-PROTEIN KINASE PLK"/>
    <property type="match status" value="1"/>
</dbReference>
<keyword evidence="3" id="KW-0547">Nucleotide-binding</keyword>
<keyword evidence="2" id="KW-0808">Transferase</keyword>
<dbReference type="Proteomes" id="UP000285060">
    <property type="component" value="Unassembled WGS sequence"/>
</dbReference>
<evidence type="ECO:0000256" key="5">
    <source>
        <dbReference type="ARBA" id="ARBA00022840"/>
    </source>
</evidence>
<evidence type="ECO:0000256" key="2">
    <source>
        <dbReference type="ARBA" id="ARBA00022679"/>
    </source>
</evidence>
<evidence type="ECO:0000259" key="6">
    <source>
        <dbReference type="PROSITE" id="PS50011"/>
    </source>
</evidence>
<dbReference type="SUPFAM" id="SSF56112">
    <property type="entry name" value="Protein kinase-like (PK-like)"/>
    <property type="match status" value="1"/>
</dbReference>
<dbReference type="Gene3D" id="1.10.510.10">
    <property type="entry name" value="Transferase(Phosphotransferase) domain 1"/>
    <property type="match status" value="1"/>
</dbReference>
<name>A0A3R6VR50_9STRA</name>
<evidence type="ECO:0000256" key="3">
    <source>
        <dbReference type="ARBA" id="ARBA00022741"/>
    </source>
</evidence>
<keyword evidence="8" id="KW-1185">Reference proteome</keyword>